<dbReference type="InterPro" id="IPR028082">
    <property type="entry name" value="Peripla_BP_I"/>
</dbReference>
<dbReference type="Proteomes" id="UP000824101">
    <property type="component" value="Unassembled WGS sequence"/>
</dbReference>
<comment type="caution">
    <text evidence="5">The sequence shown here is derived from an EMBL/GenBank/DDBJ whole genome shotgun (WGS) entry which is preliminary data.</text>
</comment>
<dbReference type="SMART" id="SM00354">
    <property type="entry name" value="HTH_LACI"/>
    <property type="match status" value="1"/>
</dbReference>
<evidence type="ECO:0000313" key="6">
    <source>
        <dbReference type="Proteomes" id="UP000824101"/>
    </source>
</evidence>
<evidence type="ECO:0000259" key="4">
    <source>
        <dbReference type="PROSITE" id="PS50932"/>
    </source>
</evidence>
<evidence type="ECO:0000256" key="3">
    <source>
        <dbReference type="ARBA" id="ARBA00023163"/>
    </source>
</evidence>
<dbReference type="Gene3D" id="3.40.50.2300">
    <property type="match status" value="2"/>
</dbReference>
<dbReference type="Pfam" id="PF00356">
    <property type="entry name" value="LacI"/>
    <property type="match status" value="1"/>
</dbReference>
<proteinExistence type="predicted"/>
<keyword evidence="2 5" id="KW-0238">DNA-binding</keyword>
<evidence type="ECO:0000256" key="2">
    <source>
        <dbReference type="ARBA" id="ARBA00023125"/>
    </source>
</evidence>
<reference evidence="5" key="1">
    <citation type="journal article" date="2021" name="PeerJ">
        <title>Extensive microbial diversity within the chicken gut microbiome revealed by metagenomics and culture.</title>
        <authorList>
            <person name="Gilroy R."/>
            <person name="Ravi A."/>
            <person name="Getino M."/>
            <person name="Pursley I."/>
            <person name="Horton D.L."/>
            <person name="Alikhan N.F."/>
            <person name="Baker D."/>
            <person name="Gharbi K."/>
            <person name="Hall N."/>
            <person name="Watson M."/>
            <person name="Adriaenssens E.M."/>
            <person name="Foster-Nyarko E."/>
            <person name="Jarju S."/>
            <person name="Secka A."/>
            <person name="Antonio M."/>
            <person name="Oren A."/>
            <person name="Chaudhuri R.R."/>
            <person name="La Ragione R."/>
            <person name="Hildebrand F."/>
            <person name="Pallen M.J."/>
        </authorList>
    </citation>
    <scope>NUCLEOTIDE SEQUENCE</scope>
    <source>
        <strain evidence="5">ChiBcec1-1093</strain>
    </source>
</reference>
<evidence type="ECO:0000256" key="1">
    <source>
        <dbReference type="ARBA" id="ARBA00023015"/>
    </source>
</evidence>
<organism evidence="5 6">
    <name type="scientific">Candidatus Lachnoclostridium stercorigallinarum</name>
    <dbReference type="NCBI Taxonomy" id="2838634"/>
    <lineage>
        <taxon>Bacteria</taxon>
        <taxon>Bacillati</taxon>
        <taxon>Bacillota</taxon>
        <taxon>Clostridia</taxon>
        <taxon>Lachnospirales</taxon>
        <taxon>Lachnospiraceae</taxon>
    </lineage>
</organism>
<dbReference type="GO" id="GO:0003700">
    <property type="term" value="F:DNA-binding transcription factor activity"/>
    <property type="evidence" value="ECO:0007669"/>
    <property type="project" value="TreeGrafter"/>
</dbReference>
<gene>
    <name evidence="5" type="ORF">IAA17_01860</name>
</gene>
<name>A0A9D2GGW8_9FIRM</name>
<feature type="domain" description="HTH lacI-type" evidence="4">
    <location>
        <begin position="2"/>
        <end position="57"/>
    </location>
</feature>
<dbReference type="Pfam" id="PF13377">
    <property type="entry name" value="Peripla_BP_3"/>
    <property type="match status" value="1"/>
</dbReference>
<dbReference type="InterPro" id="IPR046335">
    <property type="entry name" value="LacI/GalR-like_sensor"/>
</dbReference>
<dbReference type="PANTHER" id="PTHR30146">
    <property type="entry name" value="LACI-RELATED TRANSCRIPTIONAL REPRESSOR"/>
    <property type="match status" value="1"/>
</dbReference>
<dbReference type="SUPFAM" id="SSF47413">
    <property type="entry name" value="lambda repressor-like DNA-binding domains"/>
    <property type="match status" value="1"/>
</dbReference>
<dbReference type="CDD" id="cd01392">
    <property type="entry name" value="HTH_LacI"/>
    <property type="match status" value="1"/>
</dbReference>
<dbReference type="SUPFAM" id="SSF53822">
    <property type="entry name" value="Periplasmic binding protein-like I"/>
    <property type="match status" value="1"/>
</dbReference>
<dbReference type="AlphaFoldDB" id="A0A9D2GGW8"/>
<dbReference type="PROSITE" id="PS50932">
    <property type="entry name" value="HTH_LACI_2"/>
    <property type="match status" value="1"/>
</dbReference>
<dbReference type="Gene3D" id="1.10.260.40">
    <property type="entry name" value="lambda repressor-like DNA-binding domains"/>
    <property type="match status" value="1"/>
</dbReference>
<evidence type="ECO:0000313" key="5">
    <source>
        <dbReference type="EMBL" id="HIZ78526.1"/>
    </source>
</evidence>
<dbReference type="InterPro" id="IPR010982">
    <property type="entry name" value="Lambda_DNA-bd_dom_sf"/>
</dbReference>
<dbReference type="InterPro" id="IPR000843">
    <property type="entry name" value="HTH_LacI"/>
</dbReference>
<accession>A0A9D2GGW8</accession>
<dbReference type="PANTHER" id="PTHR30146:SF149">
    <property type="entry name" value="HTH-TYPE TRANSCRIPTIONAL REGULATOR EBGR"/>
    <property type="match status" value="1"/>
</dbReference>
<keyword evidence="1" id="KW-0805">Transcription regulation</keyword>
<dbReference type="PRINTS" id="PR00036">
    <property type="entry name" value="HTHLACI"/>
</dbReference>
<protein>
    <submittedName>
        <fullName evidence="5">LacI family DNA-binding transcriptional regulator</fullName>
    </submittedName>
</protein>
<dbReference type="EMBL" id="DXBC01000032">
    <property type="protein sequence ID" value="HIZ78526.1"/>
    <property type="molecule type" value="Genomic_DNA"/>
</dbReference>
<dbReference type="GO" id="GO:0000976">
    <property type="term" value="F:transcription cis-regulatory region binding"/>
    <property type="evidence" value="ECO:0007669"/>
    <property type="project" value="TreeGrafter"/>
</dbReference>
<keyword evidence="3" id="KW-0804">Transcription</keyword>
<sequence>MATIKDISERAGVSMATVSRVLNKDETLAVSDGVRNHIFEIAHELGYVPVKLRHLKVEDGITIGVADWHILRRESTNQKLADLTKMARRCCFYPVRFVRLFCGQDAKVDGVIALGCFTEEETAFLLRQSCALIFVGSDRKDYVFDRIIIDHESGVRDMLKAMTEEQGVGSVGYLGGIYEDASVRIGEKRMRFFESLLKEKGLFRPEQFLVGECSAQAGYDLIRRAAEEKCLPEGLLIGNDEMAEGALQAMAQLGIVPGKDMSVTVYKDIETRFFETSSCDIVRMYTDFMWENMLRCLLERVEQKRQESITMIFPSRYLRAENNRL</sequence>
<reference evidence="5" key="2">
    <citation type="submission" date="2021-04" db="EMBL/GenBank/DDBJ databases">
        <authorList>
            <person name="Gilroy R."/>
        </authorList>
    </citation>
    <scope>NUCLEOTIDE SEQUENCE</scope>
    <source>
        <strain evidence="5">ChiBcec1-1093</strain>
    </source>
</reference>